<dbReference type="OMA" id="MNDEGMT"/>
<dbReference type="PROSITE" id="PS51318">
    <property type="entry name" value="TAT"/>
    <property type="match status" value="1"/>
</dbReference>
<dbReference type="RefSeq" id="WP_014040412.1">
    <property type="nucleotide sequence ID" value="NZ_BAABRG010000002.1"/>
</dbReference>
<evidence type="ECO:0000256" key="1">
    <source>
        <dbReference type="SAM" id="MobiDB-lite"/>
    </source>
</evidence>
<reference evidence="2 3" key="1">
    <citation type="submission" date="2018-11" db="EMBL/GenBank/DDBJ databases">
        <title>Genomic analysis of Haloarcula hispanica CBA1121.</title>
        <authorList>
            <person name="Kim Y.B."/>
            <person name="Roh S.W."/>
        </authorList>
    </citation>
    <scope>NUCLEOTIDE SEQUENCE [LARGE SCALE GENOMIC DNA]</scope>
    <source>
        <strain evidence="2 3">CBA1121</strain>
    </source>
</reference>
<dbReference type="GeneID" id="99238535"/>
<protein>
    <submittedName>
        <fullName evidence="2">Uncharacterized protein</fullName>
    </submittedName>
</protein>
<feature type="region of interest" description="Disordered" evidence="1">
    <location>
        <begin position="20"/>
        <end position="108"/>
    </location>
</feature>
<dbReference type="Proteomes" id="UP000326244">
    <property type="component" value="Unassembled WGS sequence"/>
</dbReference>
<dbReference type="EMBL" id="RQWK01000001">
    <property type="protein sequence ID" value="KAA9409879.1"/>
    <property type="molecule type" value="Genomic_DNA"/>
</dbReference>
<dbReference type="InterPro" id="IPR006311">
    <property type="entry name" value="TAT_signal"/>
</dbReference>
<organism evidence="2 3">
    <name type="scientific">Haloarcula hispanica</name>
    <dbReference type="NCBI Taxonomy" id="51589"/>
    <lineage>
        <taxon>Archaea</taxon>
        <taxon>Methanobacteriati</taxon>
        <taxon>Methanobacteriota</taxon>
        <taxon>Stenosarchaea group</taxon>
        <taxon>Halobacteria</taxon>
        <taxon>Halobacteriales</taxon>
        <taxon>Haloarculaceae</taxon>
        <taxon>Haloarcula</taxon>
    </lineage>
</organism>
<sequence length="108" mass="10967">MSRSRRTFLTTLAAASVTLPLAGCAGGDERSGDEGTDTMNDGATGSMEDEGMTDSMTGGEASGSMEQVNETESMGPGAMTESMTESTAGESMGDDVTNDTMAENETAS</sequence>
<comment type="caution">
    <text evidence="2">The sequence shown here is derived from an EMBL/GenBank/DDBJ whole genome shotgun (WGS) entry which is preliminary data.</text>
</comment>
<feature type="compositionally biased region" description="Polar residues" evidence="1">
    <location>
        <begin position="98"/>
        <end position="108"/>
    </location>
</feature>
<evidence type="ECO:0000313" key="2">
    <source>
        <dbReference type="EMBL" id="KAA9409879.1"/>
    </source>
</evidence>
<dbReference type="AlphaFoldDB" id="A0A5J5LK86"/>
<accession>A0A5J5LK86</accession>
<name>A0A5J5LK86_HALHI</name>
<proteinExistence type="predicted"/>
<gene>
    <name evidence="2" type="ORF">EGO51_08700</name>
</gene>
<evidence type="ECO:0000313" key="3">
    <source>
        <dbReference type="Proteomes" id="UP000326244"/>
    </source>
</evidence>